<protein>
    <submittedName>
        <fullName evidence="1">Uncharacterized protein</fullName>
    </submittedName>
</protein>
<proteinExistence type="predicted"/>
<dbReference type="AlphaFoldDB" id="A0A9I9E849"/>
<name>A0A9I9E849_CUCME</name>
<organism evidence="1">
    <name type="scientific">Cucumis melo</name>
    <name type="common">Muskmelon</name>
    <dbReference type="NCBI Taxonomy" id="3656"/>
    <lineage>
        <taxon>Eukaryota</taxon>
        <taxon>Viridiplantae</taxon>
        <taxon>Streptophyta</taxon>
        <taxon>Embryophyta</taxon>
        <taxon>Tracheophyta</taxon>
        <taxon>Spermatophyta</taxon>
        <taxon>Magnoliopsida</taxon>
        <taxon>eudicotyledons</taxon>
        <taxon>Gunneridae</taxon>
        <taxon>Pentapetalae</taxon>
        <taxon>rosids</taxon>
        <taxon>fabids</taxon>
        <taxon>Cucurbitales</taxon>
        <taxon>Cucurbitaceae</taxon>
        <taxon>Benincaseae</taxon>
        <taxon>Cucumis</taxon>
    </lineage>
</organism>
<accession>A0A9I9E849</accession>
<sequence>GYGIVHVEFITKNVCCKRQSQFLPEENDKFLDKEERQALAAADTNATKDAIAIAEVSRKTIPTYPESRNPIFKSLSTMEGSCITSERAIYPRHTGNVFHSVATFFSQLMVAIGENTASPSVLDIEFRESANEQRRRMIEVISG</sequence>
<reference evidence="1" key="1">
    <citation type="submission" date="2023-03" db="UniProtKB">
        <authorList>
            <consortium name="EnsemblPlants"/>
        </authorList>
    </citation>
    <scope>IDENTIFICATION</scope>
</reference>
<dbReference type="Gramene" id="MELO3C030134.2.1">
    <property type="protein sequence ID" value="MELO3C030134.2.1"/>
    <property type="gene ID" value="MELO3C030134.2"/>
</dbReference>
<evidence type="ECO:0000313" key="1">
    <source>
        <dbReference type="EnsemblPlants" id="MELO3C030134.2.1"/>
    </source>
</evidence>
<dbReference type="EnsemblPlants" id="MELO3C030134.2.1">
    <property type="protein sequence ID" value="MELO3C030134.2.1"/>
    <property type="gene ID" value="MELO3C030134.2"/>
</dbReference>